<feature type="transmembrane region" description="Helical" evidence="12">
    <location>
        <begin position="111"/>
        <end position="130"/>
    </location>
</feature>
<feature type="region of interest" description="Disordered" evidence="11">
    <location>
        <begin position="5035"/>
        <end position="5180"/>
    </location>
</feature>
<feature type="compositionally biased region" description="Basic and acidic residues" evidence="11">
    <location>
        <begin position="3554"/>
        <end position="3577"/>
    </location>
</feature>
<dbReference type="GO" id="GO:0016020">
    <property type="term" value="C:membrane"/>
    <property type="evidence" value="ECO:0007669"/>
    <property type="project" value="UniProtKB-SubCell"/>
</dbReference>
<feature type="region of interest" description="Disordered" evidence="11">
    <location>
        <begin position="1"/>
        <end position="33"/>
    </location>
</feature>
<comment type="similarity">
    <text evidence="2">Belongs to the major facilitator superfamily. Proton-dependent oligopeptide transporter (POT/PTR) (TC 2.A.17) family.</text>
</comment>
<feature type="transmembrane region" description="Helical" evidence="12">
    <location>
        <begin position="658"/>
        <end position="677"/>
    </location>
</feature>
<feature type="region of interest" description="Disordered" evidence="11">
    <location>
        <begin position="2750"/>
        <end position="2773"/>
    </location>
</feature>
<feature type="region of interest" description="Disordered" evidence="11">
    <location>
        <begin position="4424"/>
        <end position="4503"/>
    </location>
</feature>
<dbReference type="FunFam" id="1.20.1250.20:FF:000049">
    <property type="entry name" value="Solute carrier family 15 member 2"/>
    <property type="match status" value="1"/>
</dbReference>
<dbReference type="SUPFAM" id="SSF46934">
    <property type="entry name" value="UBA-like"/>
    <property type="match status" value="1"/>
</dbReference>
<evidence type="ECO:0000259" key="13">
    <source>
        <dbReference type="Pfam" id="PF16158"/>
    </source>
</evidence>
<dbReference type="Pfam" id="PF16158">
    <property type="entry name" value="N_BRCA1_IG"/>
    <property type="match status" value="1"/>
</dbReference>
<comment type="caution">
    <text evidence="14">The sequence shown here is derived from an EMBL/GenBank/DDBJ whole genome shotgun (WGS) entry which is preliminary data.</text>
</comment>
<feature type="region of interest" description="Disordered" evidence="11">
    <location>
        <begin position="5195"/>
        <end position="5270"/>
    </location>
</feature>
<feature type="region of interest" description="Disordered" evidence="11">
    <location>
        <begin position="3056"/>
        <end position="3096"/>
    </location>
</feature>
<feature type="domain" description="Nbr1 FW" evidence="13">
    <location>
        <begin position="1009"/>
        <end position="1096"/>
    </location>
</feature>
<evidence type="ECO:0000256" key="7">
    <source>
        <dbReference type="ARBA" id="ARBA00022989"/>
    </source>
</evidence>
<dbReference type="GO" id="GO:0006857">
    <property type="term" value="P:oligopeptide transport"/>
    <property type="evidence" value="ECO:0007669"/>
    <property type="project" value="InterPro"/>
</dbReference>
<feature type="region of interest" description="Disordered" evidence="11">
    <location>
        <begin position="5287"/>
        <end position="5439"/>
    </location>
</feature>
<feature type="region of interest" description="Disordered" evidence="11">
    <location>
        <begin position="4111"/>
        <end position="4134"/>
    </location>
</feature>
<evidence type="ECO:0000256" key="8">
    <source>
        <dbReference type="ARBA" id="ARBA00023136"/>
    </source>
</evidence>
<feature type="region of interest" description="Disordered" evidence="11">
    <location>
        <begin position="1971"/>
        <end position="1997"/>
    </location>
</feature>
<feature type="transmembrane region" description="Helical" evidence="12">
    <location>
        <begin position="81"/>
        <end position="99"/>
    </location>
</feature>
<dbReference type="InterPro" id="IPR018456">
    <property type="entry name" value="PTR2_symporter_CS"/>
</dbReference>
<feature type="region of interest" description="Disordered" evidence="11">
    <location>
        <begin position="3441"/>
        <end position="3609"/>
    </location>
</feature>
<evidence type="ECO:0000256" key="3">
    <source>
        <dbReference type="ARBA" id="ARBA00022448"/>
    </source>
</evidence>
<dbReference type="PANTHER" id="PTHR11654">
    <property type="entry name" value="OLIGOPEPTIDE TRANSPORTER-RELATED"/>
    <property type="match status" value="1"/>
</dbReference>
<dbReference type="InterPro" id="IPR013783">
    <property type="entry name" value="Ig-like_fold"/>
</dbReference>
<dbReference type="InterPro" id="IPR009060">
    <property type="entry name" value="UBA-like_sf"/>
</dbReference>
<dbReference type="Pfam" id="PF00854">
    <property type="entry name" value="PTR2"/>
    <property type="match status" value="2"/>
</dbReference>
<dbReference type="SUPFAM" id="SSF103473">
    <property type="entry name" value="MFS general substrate transporter"/>
    <property type="match status" value="1"/>
</dbReference>
<sequence length="5463" mass="619440">MESEKDKDVKTNDTDEGYDNVSLSSQESTPKKPLKKLPYPKSVFFIVSNEFCERFSFYGMRTILSLYLTDILLYSESDATVIYHVFSMMVYFFPVFGAIISDSVLGKFRTIFYVSCIYALGNIVLALAATPPLNFPERPISLLGLVLIAVGTGGIKPCVAAFGGDQFVLPQQELQLATFFSLFYFSINSGSLISTFITPILREDVKCFDMDSCYSLAFGIPGILMVISIIVFAFGKPLYKIKKPEGNMLVHVSKCIGNAIRTKIKSKGVKKDNWLDFAEEKHGAKLVSEVKSLIRVLVLFIPLPVFWALFDQQGSGWTFMARRMNGDIGGFTLLPDQMQVINPLLILIFIPLFQYGIYPLLNKCKILTTPLQRLVAGGCLAAVSFIVSAVICLSLESTYPVLPTTGNGQIRIYNALDKTIEINTDGLNQRITIESLKNYTKTDLEFTGLKEIPYNFKYGNETINGKFEIPEMKSVAYLFKDEGKVPYQLKDNVDKASNGDPKIRLLLNSYEELTVEIINSDGEVKLSTDTSDTELHELKPDTYSIKFGNREPKDNIVIKLGGVYALVGIVTESTIDTNLITVTNPNSINILFLIPQYIIMTMGEIMYSVTGLEFAYSQAPSSMKSVLQACWLLTTAFGNLIVVIIESAEPFHDQSKTFFLYAGIMLADMIVFSFMAMRYEYVKKEGAVDTKAIKEKENKGTDYYNAKVPEKQNEIISRITDETGLIRSKKSLMVKMGSTKKDLEIIYNLQWKNNPGHLNDKANIVAMCDIPATTLNWETFKSYLLKNSGATGDDVKVSYVSIDDKEFPIESQLDFQIALYSFRQRARTGGIITLKLDCVSDSNRNGPIKRLRRMMDKPMAEAEVVTVPEDETPEWFKKYMKEFKKEVIDEVTTSVMNAVSNIKQNTSYHARKSKFDCCKRQRKNPLGLNLCEIDEKELIKSLKMERKLDNKLEKLEQKTMKIKEKKMALQTNDVANEFQIQASDVKSDIDSVCVSVVGKHEVFVPHMLGGETYQHEWEVINSGLIEWSSNTELRYAWGSETLKPVAKIVPCPKLKVQEKGTVTIRVEIPKKPGTYECYWYFYHDGRRLGQWVGCLFTVDPSPFNSPSASMIKSNEIILPPLHFNTSTPKKLKLDSPLENVDTNVVNISDNLQNMALNEENQFDSCVGSESEPQSLISIGRSISSINSTTPSDEFVVLRLPQNQDKDDKPLESVNVCIPLENIKVEKIDIDNMEEPIENEDNNNNTETANELFEEPIINETKESQFAYVNYNGEKIAIPKSYLRSDFLATAEDAPDPTMLKSQESGSCKTPDEASKSDNMTNSTIENKSRLFVFPLNCPGFEVVYPSNSMNESINLHLNESCESTQTSMTERNNTYPPKHDYNAFPINFGNVSMSSSYTGNASECMRCHSLSYTPNVYAQPSYAPDFNHSKCGGQYCQQFINTREKSTETSCSTPSTTNIPRYPQNLINSTASIHENIPSAPHPPQTTQNEANVQMFPDTLVTGAVNVASSAINTARTVLNMFTTKSEQGRWQNGHWVTNDPNSPREKALRVLYEMGFWDRDLNATLLARYNDDIQRVISDATICLNAVQLVNYNGTGNALCDSFNKLQVRTASRTCFYEDYLLARTKLFLLQNDEVDPAIPSKLAEIIQRLKKFLQDVPLHIRRSKQCIEDFYRMLLFLQDYLDRYIEVFKQYPLSRDLVSLLIEYVELEYEVLYLSNCYSAEYQKQVENRILTYLLLLLYDPNEKKGTNRKNPVDGSAINALYVIKNVKPDYKREHDLIENLMTKLLLKLNVLDTMNEFRKGNVESVNAEKMLQVPRLQEISKQLQHCSYVNDLPESDDEIQEIDIPRPMQVKAELIEIKVDTSQYPCFNVEENLNRESDKKLNVDSNNSNKCKCGHYNCSISCNDPTILYISDDDGSSDIEITEDNPVPIIDLDGDEILKGTSALIDPSICNAVNKIERDELVTKEDSNTIGNGTVIDPANENEEPVSNNATIENSSTEGNLDVIEEKVCVTQYTYLNDKGNRSKDVFCDDVISVLVSDDEDNSDIEITGTTFIPTIEIESDERLKNDAVNKEVLPLTKDTNEAANNDNTIQSLLDQDHNKIPTNKCLEENVTKFDSINEKPIINNDSEDLPINVEQPRLDESLRMIHENKSVAEFISDSSTKSSEQLESTVNSNGLIEDVDLHEDISVDVNVQLRNRDLVDEKTNDELTKKIIDQLESAIQDTETTSKLLQQNNTLKPQTETSLSEITQEMQYEHDIPIVTEEIVNESIEPEEIVNESIEPEKIVNESIEPEEIVNESIEPEEIVNESIEPEEIVNESIEPEEIVNESIEPEEIVNESIEPEEIVNESIEPEEIVNESIEPEEIVNESIESEEIVNESIESEEIVNESIESEEIDTYSLSQNLAQEEIVEVDTMLTQEEISTFSEHLVDEETRGNSPNADSGVFDVSPVAVSEETSTPSYSYELTTETQFQNNEDGATDCIVRSEEVVEVHPDIEDYVDEQIIELQTTEVNGLNSAPSDQNIESDFLTTVEVTTTSIDCEEPAVEETENSNNEYEAADGEEKQNTQNETSVVEPLSEETFQPNVLETLENSTELSDFETGKIILTEGNEVLSTEIYTPDEALVEPRTEVVSTNMDIFANAATDLTKATDFQQNDSDLVSTNQINTIENEEKNPPGFEVENDVFDSCAIEPKIEHITDDYVHEETVVIEPCETFAEEISLNDLDILATAAAKRKKMEFVRVKGVKKSKKGRKKIKDKVTIEDSPPPRRVTRSTTVSKLIISNNDVQDNSKCIPSTFMNLENLVTPPPVCVYNLIPSTISDEESIDEPFSSVQNLQAILVRNVAFDEDTLDDNITLVTHEKEVQDEVIISIPESEKDYPGINYDILDQTEEFAANTNLSLSTSEELCKELKLTMTKNKEITNTESHQIVSTEVDNKLTEPIIGNQNTLKVQKNKKKTVDKVTHTVPIKKRRNYGKNVTNPDEEEVIEKPVPDKKQNLNEVLDTEIKQKRISAPDRPFPTKAALKCFQIPCNPYVQLQKLSVTCENTIMARQIKYQDETKNREKRESRSLSESKPKIPEPKLKRRKGRRSTVDGVLNEDDTKIADTKIARRRMSSKFSCEMLMGIENGLEINEILENKDLTKPHCENTPENLETESIVRTRSKSGRNKKAETKNISTTLDDDILPVPQNTENVKSQQEHLKLDLNNQLCENQSDEGNTIEETLKLETDEQFEKKRGKKREPKKRKGKTKFILKKTRLVVEDKCNLQENVENNTLEHHPKEVLEGSGKVLDLSTHNQPVEEDKNAINDTSESSNLHFDDNINTDVIEPSLEINQVPNVEQSLITEKLDYDSIEGTAVQEITVMQEYTSSDVIEFPKENRIECEHQNETSQEIDIKSNDTTEEFIKSAQDDEKYIEQECSAKQIEEQLCFNDEGNYEINKETENEIQHSEPKHLQTEDGPNEVFVEEQVQKVSSEKSELDHLDKEIETKSNDNDENVSSTKPNEDSSPEILQTRNSISTNKKSNKLYFKKDRRRKYKELNKKCIKGKSKKAKIRKKTNDENLKTVTSKEHKIKVTDQKKVDKRKQSNPKSKCKVDGEGYQTNNDDEPKNLPAVQNETLDVNENACFHKEDVNAIPLPGEEPLIHEEVKFETDNVNNESDLSRDILVTAPNEHQESAIVEETVTCEDFNKVENDDASGKEINDEINEISSSGEAQNTSSHTTASDHNLISTPKEPSLWTIDKIISTIDTENKIDLEKSNQIENETKSLTESNEDKVDVEHDVLITPIEPITSKEHIANNKLNEENKFDSHINDVALEEEALDLSSTSEKSVLNNGFLEETLETEHSSNERETFCEATDMPNKPISEVNQFFDTSKSDDLNSIRSSNNELANNDLVKDVQCVDETLNNNAIENIATLKEYKQYMVNPADIVVGHEESIVATDDTLNTSSKETKINASLDGTERKYTNTFSKIKLKRRNSISTDTNVFREQNVSKETDILDKYDIECTPYKKTREAVVQSRDSRNDTEINKINELIVTDRIKISDQEDQNYKQETIETSKTEDFNVKEDGQCSDDEVVLVSVEKLPEGKVQFHDDEYAYDSEPVIDKLFEKYAKKKTNNHSESEASLDSITTRQKKIPNDKRVRFSMETNTVKRIFSFEDDTNINPSIPKKIKIDEDRRSKENNSQSKSKRNRKDCLQVDKKRHHSKNRENKSKDRKKEKEVSNDDKKSHKGEKSNRDIKTETRKQEKARDRSDSPTKRNIDNQLVKKDNESNLKREKSVRTERDSRKRDKKRECVETTLKANLESPKKIKHVVENISVKDDKNKKIVKEEKCKKVHRDKHVSSKTKHSGSVDKPNKITTHSEILKEHHHKETIQETIPKHQKEKTAKSPKRQKENLESFGDSGYLEEKCCNIPNTENCETLMKTKTEEEIKTNKNISDTSISELQSSNEEEKEANIDENYENGDGKNESTDKTEVDIEQSKLQVTPSSSTDDNTEHQANPVENDQNLLEKEPEMVSEPPLEVVEKSHDQDKDNNNIGEQENTVDNDRELEKFSLTNESSKKLVSIKKKESRIDLIIENLKNKTQKDNGETFIDLMIDDKIDHEEHVESTIKPDNYLVETVSHQSEPVDSKTVNDLDKGEVGPFFPAFDLDQSKLQAMGTEESQCEDIFNENAIEIASSLAENSVSLLDVSDKHEDGAEASTSCEITDNLIAVMFSKQNRSNKTGFIFFKGSDHNYHSMGDPLLGGECDTNESDHSSDHKEIPSPELENVLVNDTILPYISTLTDGHLNQESSEDSGADFQLLELIGNTLARESSPPLAQTITCDNLYQPNLKQVELEYDENATTNAVEFSKINNEVFINQFQQQTMSVENMSELMNVVLTSIQNLNNMTKPIPILQQDPNCKDDLFLPTDLDLNDVIHQSQPQNLDLICDFSQAQAPDLSSECSSSNTPIPETDYSNLHFVPISYENAPIPENSSTQKVIVEHIPQYFEDSVKKLPQPEIITEKPSIKVTAPRPTLSETIAMAKQNIALSSLSSKKPLNNLGFVRNSSKTKPSAPKPKKSCDSKSKEEPWKEVEAPIKIKSIESLTNTPVPKNFTSSPPKERSLPIIDDLTPSTKKIEVKTNKIKEDENCVKPKQSPAYTKSPRTPRQMEQKIESNETAEFLSQNQSDMIDNVKRRKRKPVDYSSIEKLLENDEFDYIKAQKMRSKKEDKTKGKQKEEDTKIKKVVVTDDAIPSTSSVNDDQPVAVKTKPSIFEDSDDDIPKKKRSKPEPRLEAEAMNALFDRLVKEGDINKVTKANVARDPPRSTTSSIFPVDPGLQKKPETTPVKQIGVVNPIPRQSNHMRKELLPSRGSYGASEESRTSSQYYPYYPERTRRSYPYSSRESRDSRASSHQGSGRRPEYSTHSNDQRYSSQRSSSSSRSSRSSRHHSNSRSSTEQRGYWFGSSSDLSWREDMKKKFPNVFKDDFF</sequence>
<feature type="compositionally biased region" description="Polar residues" evidence="11">
    <location>
        <begin position="3507"/>
        <end position="3519"/>
    </location>
</feature>
<dbReference type="CDD" id="cd14319">
    <property type="entry name" value="UBA_NBR1"/>
    <property type="match status" value="1"/>
</dbReference>
<dbReference type="PROSITE" id="PS01022">
    <property type="entry name" value="PTR2_1"/>
    <property type="match status" value="1"/>
</dbReference>
<proteinExistence type="inferred from homology"/>
<keyword evidence="3" id="KW-0813">Transport</keyword>
<feature type="region of interest" description="Disordered" evidence="11">
    <location>
        <begin position="4323"/>
        <end position="4402"/>
    </location>
</feature>
<feature type="compositionally biased region" description="Basic and acidic residues" evidence="11">
    <location>
        <begin position="5202"/>
        <end position="5218"/>
    </location>
</feature>
<dbReference type="GO" id="GO:0022857">
    <property type="term" value="F:transmembrane transporter activity"/>
    <property type="evidence" value="ECO:0007669"/>
    <property type="project" value="InterPro"/>
</dbReference>
<feature type="region of interest" description="Disordered" evidence="11">
    <location>
        <begin position="1293"/>
        <end position="1321"/>
    </location>
</feature>
<feature type="compositionally biased region" description="Basic and acidic residues" evidence="11">
    <location>
        <begin position="4358"/>
        <end position="4392"/>
    </location>
</feature>
<reference evidence="15" key="1">
    <citation type="submission" date="2023-01" db="EMBL/GenBank/DDBJ databases">
        <title>Key to firefly adult light organ development and bioluminescence: homeobox transcription factors regulate luciferase expression and transportation to peroxisome.</title>
        <authorList>
            <person name="Fu X."/>
        </authorList>
    </citation>
    <scope>NUCLEOTIDE SEQUENCE [LARGE SCALE GENOMIC DNA]</scope>
</reference>
<keyword evidence="6" id="KW-0653">Protein transport</keyword>
<feature type="compositionally biased region" description="Basic and acidic residues" evidence="11">
    <location>
        <begin position="4203"/>
        <end position="4289"/>
    </location>
</feature>
<feature type="compositionally biased region" description="Basic residues" evidence="11">
    <location>
        <begin position="3528"/>
        <end position="3553"/>
    </location>
</feature>
<feature type="compositionally biased region" description="Acidic residues" evidence="11">
    <location>
        <begin position="4444"/>
        <end position="4457"/>
    </location>
</feature>
<feature type="transmembrane region" description="Helical" evidence="12">
    <location>
        <begin position="142"/>
        <end position="164"/>
    </location>
</feature>
<feature type="compositionally biased region" description="Basic and acidic residues" evidence="11">
    <location>
        <begin position="4519"/>
        <end position="4529"/>
    </location>
</feature>
<evidence type="ECO:0000256" key="5">
    <source>
        <dbReference type="ARBA" id="ARBA00022856"/>
    </source>
</evidence>
<feature type="region of interest" description="Disordered" evidence="11">
    <location>
        <begin position="3706"/>
        <end position="3729"/>
    </location>
</feature>
<evidence type="ECO:0000256" key="10">
    <source>
        <dbReference type="SAM" id="Coils"/>
    </source>
</evidence>
<dbReference type="EMBL" id="JARPUR010000004">
    <property type="protein sequence ID" value="KAK4877515.1"/>
    <property type="molecule type" value="Genomic_DNA"/>
</dbReference>
<feature type="compositionally biased region" description="Basic and acidic residues" evidence="11">
    <location>
        <begin position="1"/>
        <end position="13"/>
    </location>
</feature>
<dbReference type="CDD" id="cd14947">
    <property type="entry name" value="NBR1_like"/>
    <property type="match status" value="1"/>
</dbReference>
<feature type="compositionally biased region" description="Polar residues" evidence="11">
    <location>
        <begin position="4431"/>
        <end position="4443"/>
    </location>
</feature>
<evidence type="ECO:0000256" key="6">
    <source>
        <dbReference type="ARBA" id="ARBA00022927"/>
    </source>
</evidence>
<evidence type="ECO:0000313" key="14">
    <source>
        <dbReference type="EMBL" id="KAK4877515.1"/>
    </source>
</evidence>
<dbReference type="FunFam" id="1.20.1250.20:FF:000379">
    <property type="entry name" value="Uncharacterized protein, isoform A"/>
    <property type="match status" value="1"/>
</dbReference>
<feature type="compositionally biased region" description="Polar residues" evidence="11">
    <location>
        <begin position="1988"/>
        <end position="1997"/>
    </location>
</feature>
<feature type="compositionally biased region" description="Low complexity" evidence="11">
    <location>
        <begin position="5404"/>
        <end position="5418"/>
    </location>
</feature>
<keyword evidence="4 12" id="KW-0812">Transmembrane</keyword>
<name>A0AAN7SQ54_9COLE</name>
<dbReference type="Gene3D" id="1.10.8.10">
    <property type="entry name" value="DNA helicase RuvA subunit, C-terminal domain"/>
    <property type="match status" value="1"/>
</dbReference>
<feature type="compositionally biased region" description="Basic and acidic residues" evidence="11">
    <location>
        <begin position="3471"/>
        <end position="3490"/>
    </location>
</feature>
<keyword evidence="7 12" id="KW-1133">Transmembrane helix</keyword>
<dbReference type="InterPro" id="IPR000109">
    <property type="entry name" value="POT_fam"/>
</dbReference>
<dbReference type="Gene3D" id="2.60.40.10">
    <property type="entry name" value="Immunoglobulins"/>
    <property type="match status" value="1"/>
</dbReference>
<feature type="compositionally biased region" description="Basic and acidic residues" evidence="11">
    <location>
        <begin position="5111"/>
        <end position="5127"/>
    </location>
</feature>
<feature type="compositionally biased region" description="Polar residues" evidence="11">
    <location>
        <begin position="5152"/>
        <end position="5165"/>
    </location>
</feature>
<accession>A0AAN7SQ54</accession>
<feature type="region of interest" description="Disordered" evidence="11">
    <location>
        <begin position="4519"/>
        <end position="4541"/>
    </location>
</feature>
<feature type="compositionally biased region" description="Polar residues" evidence="11">
    <location>
        <begin position="5079"/>
        <end position="5094"/>
    </location>
</feature>
<feature type="compositionally biased region" description="Polar residues" evidence="11">
    <location>
        <begin position="3706"/>
        <end position="3727"/>
    </location>
</feature>
<evidence type="ECO:0000313" key="15">
    <source>
        <dbReference type="Proteomes" id="UP001353858"/>
    </source>
</evidence>
<dbReference type="InterPro" id="IPR036259">
    <property type="entry name" value="MFS_trans_sf"/>
</dbReference>
<feature type="coiled-coil region" evidence="10">
    <location>
        <begin position="938"/>
        <end position="972"/>
    </location>
</feature>
<evidence type="ECO:0000256" key="9">
    <source>
        <dbReference type="ARBA" id="ARBA00078114"/>
    </source>
</evidence>
<keyword evidence="10" id="KW-0175">Coiled coil</keyword>
<evidence type="ECO:0000256" key="2">
    <source>
        <dbReference type="ARBA" id="ARBA00005982"/>
    </source>
</evidence>
<feature type="transmembrane region" description="Helical" evidence="12">
    <location>
        <begin position="626"/>
        <end position="646"/>
    </location>
</feature>
<keyword evidence="8 12" id="KW-0472">Membrane</keyword>
<feature type="region of interest" description="Disordered" evidence="11">
    <location>
        <begin position="2545"/>
        <end position="2579"/>
    </location>
</feature>
<feature type="compositionally biased region" description="Basic and acidic residues" evidence="11">
    <location>
        <begin position="4167"/>
        <end position="4177"/>
    </location>
</feature>
<feature type="compositionally biased region" description="Low complexity" evidence="11">
    <location>
        <begin position="5035"/>
        <end position="5049"/>
    </location>
</feature>
<dbReference type="InterPro" id="IPR032350">
    <property type="entry name" value="Nbr1_FW"/>
</dbReference>
<evidence type="ECO:0000256" key="11">
    <source>
        <dbReference type="SAM" id="MobiDB-lite"/>
    </source>
</evidence>
<organism evidence="14 15">
    <name type="scientific">Aquatica leii</name>
    <dbReference type="NCBI Taxonomy" id="1421715"/>
    <lineage>
        <taxon>Eukaryota</taxon>
        <taxon>Metazoa</taxon>
        <taxon>Ecdysozoa</taxon>
        <taxon>Arthropoda</taxon>
        <taxon>Hexapoda</taxon>
        <taxon>Insecta</taxon>
        <taxon>Pterygota</taxon>
        <taxon>Neoptera</taxon>
        <taxon>Endopterygota</taxon>
        <taxon>Coleoptera</taxon>
        <taxon>Polyphaga</taxon>
        <taxon>Elateriformia</taxon>
        <taxon>Elateroidea</taxon>
        <taxon>Lampyridae</taxon>
        <taxon>Luciolinae</taxon>
        <taxon>Aquatica</taxon>
    </lineage>
</organism>
<feature type="compositionally biased region" description="Basic and acidic residues" evidence="11">
    <location>
        <begin position="3441"/>
        <end position="3454"/>
    </location>
</feature>
<evidence type="ECO:0000256" key="12">
    <source>
        <dbReference type="SAM" id="Phobius"/>
    </source>
</evidence>
<feature type="transmembrane region" description="Helical" evidence="12">
    <location>
        <begin position="176"/>
        <end position="202"/>
    </location>
</feature>
<gene>
    <name evidence="14" type="ORF">RN001_010021</name>
</gene>
<feature type="transmembrane region" description="Helical" evidence="12">
    <location>
        <begin position="340"/>
        <end position="361"/>
    </location>
</feature>
<dbReference type="Gene3D" id="1.20.1250.20">
    <property type="entry name" value="MFS general substrate transporter like domains"/>
    <property type="match status" value="2"/>
</dbReference>
<feature type="transmembrane region" description="Helical" evidence="12">
    <location>
        <begin position="214"/>
        <end position="234"/>
    </location>
</feature>
<feature type="compositionally biased region" description="Polar residues" evidence="11">
    <location>
        <begin position="4476"/>
        <end position="4502"/>
    </location>
</feature>
<dbReference type="Proteomes" id="UP001353858">
    <property type="component" value="Unassembled WGS sequence"/>
</dbReference>
<feature type="compositionally biased region" description="Basic residues" evidence="11">
    <location>
        <begin position="4329"/>
        <end position="4343"/>
    </location>
</feature>
<feature type="compositionally biased region" description="Low complexity" evidence="11">
    <location>
        <begin position="5361"/>
        <end position="5377"/>
    </location>
</feature>
<comment type="subcellular location">
    <subcellularLocation>
        <location evidence="1">Membrane</location>
        <topology evidence="1">Multi-pass membrane protein</topology>
    </subcellularLocation>
</comment>
<keyword evidence="15" id="KW-1185">Reference proteome</keyword>
<feature type="region of interest" description="Disordered" evidence="11">
    <location>
        <begin position="4156"/>
        <end position="4289"/>
    </location>
</feature>
<dbReference type="CDD" id="cd17347">
    <property type="entry name" value="MFS_SLC15A1_2_like"/>
    <property type="match status" value="1"/>
</dbReference>
<protein>
    <recommendedName>
        <fullName evidence="9">Oligopeptide transporter 1</fullName>
    </recommendedName>
</protein>
<feature type="compositionally biased region" description="Basic and acidic residues" evidence="11">
    <location>
        <begin position="4459"/>
        <end position="4475"/>
    </location>
</feature>
<feature type="transmembrane region" description="Helical" evidence="12">
    <location>
        <begin position="292"/>
        <end position="310"/>
    </location>
</feature>
<feature type="compositionally biased region" description="Basic and acidic residues" evidence="11">
    <location>
        <begin position="5055"/>
        <end position="5077"/>
    </location>
</feature>
<feature type="compositionally biased region" description="Basic and acidic residues" evidence="11">
    <location>
        <begin position="3056"/>
        <end position="3081"/>
    </location>
</feature>
<evidence type="ECO:0000256" key="4">
    <source>
        <dbReference type="ARBA" id="ARBA00022692"/>
    </source>
</evidence>
<keyword evidence="5" id="KW-0571">Peptide transport</keyword>
<dbReference type="GO" id="GO:0015031">
    <property type="term" value="P:protein transport"/>
    <property type="evidence" value="ECO:0007669"/>
    <property type="project" value="UniProtKB-KW"/>
</dbReference>
<evidence type="ECO:0000256" key="1">
    <source>
        <dbReference type="ARBA" id="ARBA00004141"/>
    </source>
</evidence>
<feature type="transmembrane region" description="Helical" evidence="12">
    <location>
        <begin position="373"/>
        <end position="391"/>
    </location>
</feature>